<dbReference type="Proteomes" id="UP000486351">
    <property type="component" value="Unassembled WGS sequence"/>
</dbReference>
<evidence type="ECO:0008006" key="3">
    <source>
        <dbReference type="Google" id="ProtNLM"/>
    </source>
</evidence>
<dbReference type="EMBL" id="QXFY01000041">
    <property type="protein sequence ID" value="KAE9360832.1"/>
    <property type="molecule type" value="Genomic_DNA"/>
</dbReference>
<protein>
    <recommendedName>
        <fullName evidence="3">HTH CENPB-type domain-containing protein</fullName>
    </recommendedName>
</protein>
<reference evidence="1 2" key="1">
    <citation type="submission" date="2018-09" db="EMBL/GenBank/DDBJ databases">
        <title>Genomic investigation of the strawberry pathogen Phytophthora fragariae indicates pathogenicity is determined by transcriptional variation in three key races.</title>
        <authorList>
            <person name="Adams T.M."/>
            <person name="Armitage A.D."/>
            <person name="Sobczyk M.K."/>
            <person name="Bates H.J."/>
            <person name="Dunwell J.M."/>
            <person name="Nellist C.F."/>
            <person name="Harrison R.J."/>
        </authorList>
    </citation>
    <scope>NUCLEOTIDE SEQUENCE [LARGE SCALE GENOMIC DNA]</scope>
    <source>
        <strain evidence="1 2">NOV-77</strain>
    </source>
</reference>
<evidence type="ECO:0000313" key="2">
    <source>
        <dbReference type="Proteomes" id="UP000486351"/>
    </source>
</evidence>
<sequence>MMTGKTFDHGWYRRFLKRQPILSGWTSESTTKACNGRTRLFTTLSKVLIERKILSSRLFNMDETAFYTNKGSKRVVAVCGSRNVWHPDLSTGFTRLLLRVAARTIMWCIRYSFYRVSR</sequence>
<comment type="caution">
    <text evidence="1">The sequence shown here is derived from an EMBL/GenBank/DDBJ whole genome shotgun (WGS) entry which is preliminary data.</text>
</comment>
<dbReference type="AlphaFoldDB" id="A0A6G0SK51"/>
<accession>A0A6G0SK51</accession>
<gene>
    <name evidence="1" type="ORF">PF008_g1639</name>
</gene>
<proteinExistence type="predicted"/>
<organism evidence="1 2">
    <name type="scientific">Phytophthora fragariae</name>
    <dbReference type="NCBI Taxonomy" id="53985"/>
    <lineage>
        <taxon>Eukaryota</taxon>
        <taxon>Sar</taxon>
        <taxon>Stramenopiles</taxon>
        <taxon>Oomycota</taxon>
        <taxon>Peronosporomycetes</taxon>
        <taxon>Peronosporales</taxon>
        <taxon>Peronosporaceae</taxon>
        <taxon>Phytophthora</taxon>
    </lineage>
</organism>
<evidence type="ECO:0000313" key="1">
    <source>
        <dbReference type="EMBL" id="KAE9360832.1"/>
    </source>
</evidence>
<name>A0A6G0SK51_9STRA</name>